<comment type="caution">
    <text evidence="1">The sequence shown here is derived from an EMBL/GenBank/DDBJ whole genome shotgun (WGS) entry which is preliminary data.</text>
</comment>
<reference evidence="1 2" key="1">
    <citation type="submission" date="2018-01" db="EMBL/GenBank/DDBJ databases">
        <authorList>
            <person name="Clerissi C."/>
        </authorList>
    </citation>
    <scope>NUCLEOTIDE SEQUENCE [LARGE SCALE GENOMIC DNA]</scope>
    <source>
        <strain evidence="1">Cupriavidus taiwanensis STM 8556</strain>
    </source>
</reference>
<dbReference type="EMBL" id="OFTH01000029">
    <property type="protein sequence ID" value="SOZ63943.1"/>
    <property type="molecule type" value="Genomic_DNA"/>
</dbReference>
<dbReference type="AlphaFoldDB" id="A0A976AYD3"/>
<name>A0A976AYD3_9BURK</name>
<protein>
    <submittedName>
        <fullName evidence="1">Uncharacterized protein</fullName>
    </submittedName>
</protein>
<organism evidence="1 2">
    <name type="scientific">Cupriavidus taiwanensis</name>
    <dbReference type="NCBI Taxonomy" id="164546"/>
    <lineage>
        <taxon>Bacteria</taxon>
        <taxon>Pseudomonadati</taxon>
        <taxon>Pseudomonadota</taxon>
        <taxon>Betaproteobacteria</taxon>
        <taxon>Burkholderiales</taxon>
        <taxon>Burkholderiaceae</taxon>
        <taxon>Cupriavidus</taxon>
    </lineage>
</organism>
<gene>
    <name evidence="1" type="ORF">CBM2613_A50167</name>
</gene>
<accession>A0A976AYD3</accession>
<evidence type="ECO:0000313" key="2">
    <source>
        <dbReference type="Proteomes" id="UP000256952"/>
    </source>
</evidence>
<sequence length="41" mass="4519">MRDQTMGMALPGPGADFGQMVEYRMNGERQGRKKVGATAFK</sequence>
<proteinExistence type="predicted"/>
<evidence type="ECO:0000313" key="1">
    <source>
        <dbReference type="EMBL" id="SOZ63943.1"/>
    </source>
</evidence>
<dbReference type="Proteomes" id="UP000256952">
    <property type="component" value="Chromosome CBM2613_a"/>
</dbReference>